<dbReference type="InterPro" id="IPR008490">
    <property type="entry name" value="Transposase_InsH_N"/>
</dbReference>
<dbReference type="PANTHER" id="PTHR33408">
    <property type="entry name" value="TRANSPOSASE"/>
    <property type="match status" value="1"/>
</dbReference>
<dbReference type="AlphaFoldDB" id="A0A1I4E0Y2"/>
<gene>
    <name evidence="2" type="ORF">SAMN04488125_1071</name>
</gene>
<keyword evidence="3" id="KW-1185">Reference proteome</keyword>
<dbReference type="EMBL" id="FOSV01000007">
    <property type="protein sequence ID" value="SFK98883.1"/>
    <property type="molecule type" value="Genomic_DNA"/>
</dbReference>
<dbReference type="Pfam" id="PF05598">
    <property type="entry name" value="DUF772"/>
    <property type="match status" value="1"/>
</dbReference>
<dbReference type="RefSeq" id="WP_131803785.1">
    <property type="nucleotide sequence ID" value="NZ_FOSV01000007.1"/>
</dbReference>
<dbReference type="Proteomes" id="UP000198804">
    <property type="component" value="Unassembled WGS sequence"/>
</dbReference>
<evidence type="ECO:0000313" key="2">
    <source>
        <dbReference type="EMBL" id="SFK98883.1"/>
    </source>
</evidence>
<name>A0A1I4E0Y2_9HYPH</name>
<evidence type="ECO:0000259" key="1">
    <source>
        <dbReference type="Pfam" id="PF05598"/>
    </source>
</evidence>
<feature type="non-terminal residue" evidence="2">
    <location>
        <position position="103"/>
    </location>
</feature>
<reference evidence="3" key="1">
    <citation type="submission" date="2016-10" db="EMBL/GenBank/DDBJ databases">
        <authorList>
            <person name="Varghese N."/>
            <person name="Submissions S."/>
        </authorList>
    </citation>
    <scope>NUCLEOTIDE SEQUENCE [LARGE SCALE GENOMIC DNA]</scope>
    <source>
        <strain evidence="3">CGMCC 1.6474</strain>
    </source>
</reference>
<sequence>MKRFIAGEDRQQITLLPDCLDDYITADNPVRLVEVFVDELDLDRLGFAGAVPEATGRPAYHPATLLKIYVYGYLNRVPSSRRLERESQRNIELIWLTGRLMPD</sequence>
<feature type="domain" description="Transposase InsH N-terminal" evidence="1">
    <location>
        <begin position="19"/>
        <end position="99"/>
    </location>
</feature>
<evidence type="ECO:0000313" key="3">
    <source>
        <dbReference type="Proteomes" id="UP000198804"/>
    </source>
</evidence>
<proteinExistence type="predicted"/>
<organism evidence="2 3">
    <name type="scientific">Methylorubrum salsuginis</name>
    <dbReference type="NCBI Taxonomy" id="414703"/>
    <lineage>
        <taxon>Bacteria</taxon>
        <taxon>Pseudomonadati</taxon>
        <taxon>Pseudomonadota</taxon>
        <taxon>Alphaproteobacteria</taxon>
        <taxon>Hyphomicrobiales</taxon>
        <taxon>Methylobacteriaceae</taxon>
        <taxon>Methylorubrum</taxon>
    </lineage>
</organism>
<dbReference type="PANTHER" id="PTHR33408:SF2">
    <property type="entry name" value="TRANSPOSASE DDE DOMAIN-CONTAINING PROTEIN"/>
    <property type="match status" value="1"/>
</dbReference>
<dbReference type="STRING" id="414703.SAMN04488125_1071"/>
<accession>A0A1I4E0Y2</accession>
<dbReference type="OrthoDB" id="9774608at2"/>
<protein>
    <submittedName>
        <fullName evidence="2">Transposase domain</fullName>
    </submittedName>
</protein>